<reference evidence="15 16" key="1">
    <citation type="journal article" date="2014" name="Int. J. Syst. Evol. Microbiol.">
        <title>Arthrobacter pityocampae sp. nov., isolated from Thaumetopoea pityocampa (Lep., Thaumetopoeidae).</title>
        <authorList>
            <person name="Ince I.A."/>
            <person name="Demirbag Z."/>
            <person name="Kati H."/>
        </authorList>
    </citation>
    <scope>NUCLEOTIDE SEQUENCE [LARGE SCALE GENOMIC DNA]</scope>
    <source>
        <strain evidence="15 16">Tp2</strain>
    </source>
</reference>
<evidence type="ECO:0000256" key="7">
    <source>
        <dbReference type="ARBA" id="ARBA00022603"/>
    </source>
</evidence>
<sequence length="254" mass="26507">MTRPLFFGPGEAVRAASPGSVFVLGGDEGRHAATVRRLGEGERLDVSDGAGYRLGGVITAVGHGTVEVAVETAGQEPAPRHRLILVQALAKGGRDEQAVESATELGIDAVVPWHAERSIVRWRGEKAEKGRLKWASLVSAAAKQSRRSFVPEVHAVMDTPRLAAWAETVDRMIVLHEDADLPLADRVSALLADGSSGATSTAVVVGPEGGISAAELGKLRAAGADTARLGPYVLRSSTAGPAALALLNHLLGRW</sequence>
<protein>
    <recommendedName>
        <fullName evidence="4 12">Ribosomal RNA small subunit methyltransferase E</fullName>
        <ecNumber evidence="3 12">2.1.1.193</ecNumber>
    </recommendedName>
</protein>
<dbReference type="InterPro" id="IPR029028">
    <property type="entry name" value="Alpha/beta_knot_MTases"/>
</dbReference>
<comment type="caution">
    <text evidence="15">The sequence shown here is derived from an EMBL/GenBank/DDBJ whole genome shotgun (WGS) entry which is preliminary data.</text>
</comment>
<evidence type="ECO:0000256" key="8">
    <source>
        <dbReference type="ARBA" id="ARBA00022679"/>
    </source>
</evidence>
<evidence type="ECO:0000259" key="14">
    <source>
        <dbReference type="Pfam" id="PF20260"/>
    </source>
</evidence>
<evidence type="ECO:0000256" key="2">
    <source>
        <dbReference type="ARBA" id="ARBA00005528"/>
    </source>
</evidence>
<gene>
    <name evidence="15" type="ORF">C4K88_04270</name>
</gene>
<dbReference type="Pfam" id="PF20260">
    <property type="entry name" value="PUA_4"/>
    <property type="match status" value="1"/>
</dbReference>
<evidence type="ECO:0000256" key="10">
    <source>
        <dbReference type="ARBA" id="ARBA00025699"/>
    </source>
</evidence>
<evidence type="ECO:0000256" key="5">
    <source>
        <dbReference type="ARBA" id="ARBA00022490"/>
    </source>
</evidence>
<evidence type="ECO:0000313" key="15">
    <source>
        <dbReference type="EMBL" id="PPB49911.1"/>
    </source>
</evidence>
<keyword evidence="7 12" id="KW-0489">Methyltransferase</keyword>
<dbReference type="Proteomes" id="UP000239297">
    <property type="component" value="Unassembled WGS sequence"/>
</dbReference>
<keyword evidence="16" id="KW-1185">Reference proteome</keyword>
<evidence type="ECO:0000256" key="1">
    <source>
        <dbReference type="ARBA" id="ARBA00004496"/>
    </source>
</evidence>
<feature type="domain" description="Ribosomal RNA small subunit methyltransferase E methyltransferase" evidence="13">
    <location>
        <begin position="80"/>
        <end position="247"/>
    </location>
</feature>
<evidence type="ECO:0000256" key="3">
    <source>
        <dbReference type="ARBA" id="ARBA00012328"/>
    </source>
</evidence>
<dbReference type="EMBL" id="PRKW01000002">
    <property type="protein sequence ID" value="PPB49911.1"/>
    <property type="molecule type" value="Genomic_DNA"/>
</dbReference>
<dbReference type="Gene3D" id="2.40.240.20">
    <property type="entry name" value="Hypothetical PUA domain-like, domain 1"/>
    <property type="match status" value="1"/>
</dbReference>
<dbReference type="CDD" id="cd18084">
    <property type="entry name" value="RsmE-like"/>
    <property type="match status" value="1"/>
</dbReference>
<dbReference type="OrthoDB" id="9808126at2"/>
<dbReference type="NCBIfam" id="TIGR00046">
    <property type="entry name" value="RsmE family RNA methyltransferase"/>
    <property type="match status" value="1"/>
</dbReference>
<comment type="catalytic activity">
    <reaction evidence="11 12">
        <text>uridine(1498) in 16S rRNA + S-adenosyl-L-methionine = N(3)-methyluridine(1498) in 16S rRNA + S-adenosyl-L-homocysteine + H(+)</text>
        <dbReference type="Rhea" id="RHEA:42920"/>
        <dbReference type="Rhea" id="RHEA-COMP:10283"/>
        <dbReference type="Rhea" id="RHEA-COMP:10284"/>
        <dbReference type="ChEBI" id="CHEBI:15378"/>
        <dbReference type="ChEBI" id="CHEBI:57856"/>
        <dbReference type="ChEBI" id="CHEBI:59789"/>
        <dbReference type="ChEBI" id="CHEBI:65315"/>
        <dbReference type="ChEBI" id="CHEBI:74502"/>
        <dbReference type="EC" id="2.1.1.193"/>
    </reaction>
</comment>
<dbReference type="EC" id="2.1.1.193" evidence="3 12"/>
<evidence type="ECO:0000313" key="16">
    <source>
        <dbReference type="Proteomes" id="UP000239297"/>
    </source>
</evidence>
<dbReference type="GO" id="GO:0070042">
    <property type="term" value="F:rRNA (uridine-N3-)-methyltransferase activity"/>
    <property type="evidence" value="ECO:0007669"/>
    <property type="project" value="TreeGrafter"/>
</dbReference>
<comment type="subcellular location">
    <subcellularLocation>
        <location evidence="1 12">Cytoplasm</location>
    </subcellularLocation>
</comment>
<evidence type="ECO:0000256" key="12">
    <source>
        <dbReference type="PIRNR" id="PIRNR015601"/>
    </source>
</evidence>
<feature type="domain" description="Ribosomal RNA small subunit methyltransferase E PUA-like" evidence="14">
    <location>
        <begin position="24"/>
        <end position="70"/>
    </location>
</feature>
<dbReference type="InterPro" id="IPR046887">
    <property type="entry name" value="RsmE_PUA-like"/>
</dbReference>
<comment type="similarity">
    <text evidence="2 12">Belongs to the RNA methyltransferase RsmE family.</text>
</comment>
<dbReference type="InterPro" id="IPR006700">
    <property type="entry name" value="RsmE"/>
</dbReference>
<name>A0A2S5IZF1_9MICC</name>
<dbReference type="InterPro" id="IPR046886">
    <property type="entry name" value="RsmE_MTase_dom"/>
</dbReference>
<dbReference type="SUPFAM" id="SSF88697">
    <property type="entry name" value="PUA domain-like"/>
    <property type="match status" value="1"/>
</dbReference>
<dbReference type="SUPFAM" id="SSF75217">
    <property type="entry name" value="alpha/beta knot"/>
    <property type="match status" value="1"/>
</dbReference>
<keyword evidence="9 12" id="KW-0949">S-adenosyl-L-methionine</keyword>
<evidence type="ECO:0000256" key="9">
    <source>
        <dbReference type="ARBA" id="ARBA00022691"/>
    </source>
</evidence>
<dbReference type="PANTHER" id="PTHR30027">
    <property type="entry name" value="RIBOSOMAL RNA SMALL SUBUNIT METHYLTRANSFERASE E"/>
    <property type="match status" value="1"/>
</dbReference>
<dbReference type="RefSeq" id="WP_104120406.1">
    <property type="nucleotide sequence ID" value="NZ_PRKW01000002.1"/>
</dbReference>
<dbReference type="AlphaFoldDB" id="A0A2S5IZF1"/>
<dbReference type="NCBIfam" id="NF008693">
    <property type="entry name" value="PRK11713.2-3"/>
    <property type="match status" value="1"/>
</dbReference>
<dbReference type="InterPro" id="IPR015947">
    <property type="entry name" value="PUA-like_sf"/>
</dbReference>
<organism evidence="15 16">
    <name type="scientific">Arthrobacter pityocampae</name>
    <dbReference type="NCBI Taxonomy" id="547334"/>
    <lineage>
        <taxon>Bacteria</taxon>
        <taxon>Bacillati</taxon>
        <taxon>Actinomycetota</taxon>
        <taxon>Actinomycetes</taxon>
        <taxon>Micrococcales</taxon>
        <taxon>Micrococcaceae</taxon>
        <taxon>Arthrobacter</taxon>
    </lineage>
</organism>
<evidence type="ECO:0000256" key="6">
    <source>
        <dbReference type="ARBA" id="ARBA00022552"/>
    </source>
</evidence>
<dbReference type="Gene3D" id="3.40.1280.10">
    <property type="match status" value="1"/>
</dbReference>
<comment type="function">
    <text evidence="10 12">Specifically methylates the N3 position of the uracil ring of uridine 1498 (m3U1498) in 16S rRNA. Acts on the fully assembled 30S ribosomal subunit.</text>
</comment>
<evidence type="ECO:0000256" key="11">
    <source>
        <dbReference type="ARBA" id="ARBA00047944"/>
    </source>
</evidence>
<evidence type="ECO:0000259" key="13">
    <source>
        <dbReference type="Pfam" id="PF04452"/>
    </source>
</evidence>
<proteinExistence type="inferred from homology"/>
<keyword evidence="8 12" id="KW-0808">Transferase</keyword>
<dbReference type="PANTHER" id="PTHR30027:SF3">
    <property type="entry name" value="16S RRNA (URACIL(1498)-N(3))-METHYLTRANSFERASE"/>
    <property type="match status" value="1"/>
</dbReference>
<dbReference type="GO" id="GO:0070475">
    <property type="term" value="P:rRNA base methylation"/>
    <property type="evidence" value="ECO:0007669"/>
    <property type="project" value="TreeGrafter"/>
</dbReference>
<accession>A0A2S5IZF1</accession>
<dbReference type="Pfam" id="PF04452">
    <property type="entry name" value="Methyltrans_RNA"/>
    <property type="match status" value="1"/>
</dbReference>
<evidence type="ECO:0000256" key="4">
    <source>
        <dbReference type="ARBA" id="ARBA00013673"/>
    </source>
</evidence>
<keyword evidence="5 12" id="KW-0963">Cytoplasm</keyword>
<keyword evidence="6 12" id="KW-0698">rRNA processing</keyword>
<dbReference type="GO" id="GO:0005737">
    <property type="term" value="C:cytoplasm"/>
    <property type="evidence" value="ECO:0007669"/>
    <property type="project" value="UniProtKB-SubCell"/>
</dbReference>
<dbReference type="PIRSF" id="PIRSF015601">
    <property type="entry name" value="MTase_slr0722"/>
    <property type="match status" value="1"/>
</dbReference>
<dbReference type="InterPro" id="IPR029026">
    <property type="entry name" value="tRNA_m1G_MTases_N"/>
</dbReference>